<dbReference type="EMBL" id="JBHTAX010000001">
    <property type="protein sequence ID" value="MFC7189239.1"/>
    <property type="molecule type" value="Genomic_DNA"/>
</dbReference>
<evidence type="ECO:0000313" key="1">
    <source>
        <dbReference type="EMBL" id="MFC7189239.1"/>
    </source>
</evidence>
<comment type="caution">
    <text evidence="1">The sequence shown here is derived from an EMBL/GenBank/DDBJ whole genome shotgun (WGS) entry which is preliminary data.</text>
</comment>
<sequence length="78" mass="8548">MTTITEADEGKSVVHEDTTVGIVATVEHGTAYVDPDPGITDRVKARFGWADIEEDTYPLQERIIAEVTDDEVRLQSGS</sequence>
<name>A0ABD5YIP5_9EURY</name>
<protein>
    <submittedName>
        <fullName evidence="1">PRC-barrel domain containing protein</fullName>
    </submittedName>
</protein>
<organism evidence="1 2">
    <name type="scientific">Halocatena marina</name>
    <dbReference type="NCBI Taxonomy" id="2934937"/>
    <lineage>
        <taxon>Archaea</taxon>
        <taxon>Methanobacteriati</taxon>
        <taxon>Methanobacteriota</taxon>
        <taxon>Stenosarchaea group</taxon>
        <taxon>Halobacteria</taxon>
        <taxon>Halobacteriales</taxon>
        <taxon>Natronomonadaceae</taxon>
        <taxon>Halocatena</taxon>
    </lineage>
</organism>
<dbReference type="AlphaFoldDB" id="A0ABD5YIP5"/>
<gene>
    <name evidence="1" type="ORF">ACFQL7_04835</name>
</gene>
<evidence type="ECO:0000313" key="2">
    <source>
        <dbReference type="Proteomes" id="UP001596417"/>
    </source>
</evidence>
<keyword evidence="2" id="KW-1185">Reference proteome</keyword>
<dbReference type="GeneID" id="76198805"/>
<dbReference type="Proteomes" id="UP001596417">
    <property type="component" value="Unassembled WGS sequence"/>
</dbReference>
<proteinExistence type="predicted"/>
<reference evidence="1 2" key="1">
    <citation type="journal article" date="2019" name="Int. J. Syst. Evol. Microbiol.">
        <title>The Global Catalogue of Microorganisms (GCM) 10K type strain sequencing project: providing services to taxonomists for standard genome sequencing and annotation.</title>
        <authorList>
            <consortium name="The Broad Institute Genomics Platform"/>
            <consortium name="The Broad Institute Genome Sequencing Center for Infectious Disease"/>
            <person name="Wu L."/>
            <person name="Ma J."/>
        </authorList>
    </citation>
    <scope>NUCLEOTIDE SEQUENCE [LARGE SCALE GENOMIC DNA]</scope>
    <source>
        <strain evidence="1 2">RDMS1</strain>
    </source>
</reference>
<accession>A0ABD5YIP5</accession>
<dbReference type="RefSeq" id="WP_264555067.1">
    <property type="nucleotide sequence ID" value="NZ_CP109979.1"/>
</dbReference>